<accession>A0AAE4AVQ5</accession>
<dbReference type="Proteomes" id="UP001240236">
    <property type="component" value="Unassembled WGS sequence"/>
</dbReference>
<feature type="compositionally biased region" description="Basic and acidic residues" evidence="1">
    <location>
        <begin position="298"/>
        <end position="310"/>
    </location>
</feature>
<feature type="compositionally biased region" description="Pro residues" evidence="1">
    <location>
        <begin position="284"/>
        <end position="295"/>
    </location>
</feature>
<sequence length="522" mass="54799">MNPDLGAGLLHRLTSYRPGREWDVPADDPRVRHDLTPNDPDTFPPPAKAYPPGLERTALPRDLPVPRVAATAVLSGHAGPAAPLDAAGLGRILFLGAGVVRTTERNGRSWLFRASGSAGARFPLEVYAVTTGVGGVRDGVHWYDPVAHALVRVGPATGGATTLVVTGVPWRTGWRYAERGFRHLYWDAGTLLAQLEAAAVSAGHAPRLVTRFPDARVRDLVGADGVHEFPLALLTVDGAVPVTEPAGPAARGTLPEVEFPLITAAQRAGDCDVLGDPWPVAAPTGPPSPATPAQPPAAERHQPVAPEHRPTAPAPQPRTRAGTAHPAPHADGGDTLDDVIRRRGSQRRMDRSRTVPAHVLEWPLAAALRGVDVPHWVAVHGVDGVPPGVYRWPDLDTPVHAGDLRDELTRVCLDQALGGDAAYVVIAAVDGAALDDRGYREAQLAAGIAEGRLHLAAYALGATASGMTFLDSEVPGLLRADDTLVTLLFTCVGVAEYRSRPGGGPGTPVAIRSVVPRMGTAS</sequence>
<organism evidence="2 3">
    <name type="scientific">Catenuloplanes indicus</name>
    <dbReference type="NCBI Taxonomy" id="137267"/>
    <lineage>
        <taxon>Bacteria</taxon>
        <taxon>Bacillati</taxon>
        <taxon>Actinomycetota</taxon>
        <taxon>Actinomycetes</taxon>
        <taxon>Micromonosporales</taxon>
        <taxon>Micromonosporaceae</taxon>
        <taxon>Catenuloplanes</taxon>
    </lineage>
</organism>
<keyword evidence="3" id="KW-1185">Reference proteome</keyword>
<evidence type="ECO:0000313" key="3">
    <source>
        <dbReference type="Proteomes" id="UP001240236"/>
    </source>
</evidence>
<dbReference type="CDD" id="cd02142">
    <property type="entry name" value="McbC_SagB-like_oxidoreductase"/>
    <property type="match status" value="1"/>
</dbReference>
<dbReference type="AlphaFoldDB" id="A0AAE4AVQ5"/>
<dbReference type="InterPro" id="IPR000415">
    <property type="entry name" value="Nitroreductase-like"/>
</dbReference>
<dbReference type="PANTHER" id="PTHR43745:SF2">
    <property type="entry name" value="NITROREDUCTASE MJ1384-RELATED"/>
    <property type="match status" value="1"/>
</dbReference>
<proteinExistence type="predicted"/>
<feature type="region of interest" description="Disordered" evidence="1">
    <location>
        <begin position="21"/>
        <end position="51"/>
    </location>
</feature>
<dbReference type="SUPFAM" id="SSF55469">
    <property type="entry name" value="FMN-dependent nitroreductase-like"/>
    <property type="match status" value="2"/>
</dbReference>
<dbReference type="PANTHER" id="PTHR43745">
    <property type="entry name" value="NITROREDUCTASE MJ1384-RELATED"/>
    <property type="match status" value="1"/>
</dbReference>
<protein>
    <submittedName>
        <fullName evidence="2">SagB-type dehydrogenase family enzyme</fullName>
    </submittedName>
</protein>
<feature type="compositionally biased region" description="Basic and acidic residues" evidence="1">
    <location>
        <begin position="21"/>
        <end position="36"/>
    </location>
</feature>
<dbReference type="EMBL" id="JAUSUZ010000001">
    <property type="protein sequence ID" value="MDQ0364219.1"/>
    <property type="molecule type" value="Genomic_DNA"/>
</dbReference>
<gene>
    <name evidence="2" type="ORF">J2S42_000888</name>
</gene>
<comment type="caution">
    <text evidence="2">The sequence shown here is derived from an EMBL/GenBank/DDBJ whole genome shotgun (WGS) entry which is preliminary data.</text>
</comment>
<feature type="region of interest" description="Disordered" evidence="1">
    <location>
        <begin position="274"/>
        <end position="338"/>
    </location>
</feature>
<dbReference type="GO" id="GO:0016491">
    <property type="term" value="F:oxidoreductase activity"/>
    <property type="evidence" value="ECO:0007669"/>
    <property type="project" value="InterPro"/>
</dbReference>
<dbReference type="InterPro" id="IPR052544">
    <property type="entry name" value="Bacteriocin_Proc_Enz"/>
</dbReference>
<dbReference type="Gene3D" id="3.40.109.10">
    <property type="entry name" value="NADH Oxidase"/>
    <property type="match status" value="2"/>
</dbReference>
<evidence type="ECO:0000256" key="1">
    <source>
        <dbReference type="SAM" id="MobiDB-lite"/>
    </source>
</evidence>
<reference evidence="2 3" key="1">
    <citation type="submission" date="2023-07" db="EMBL/GenBank/DDBJ databases">
        <title>Sequencing the genomes of 1000 actinobacteria strains.</title>
        <authorList>
            <person name="Klenk H.-P."/>
        </authorList>
    </citation>
    <scope>NUCLEOTIDE SEQUENCE [LARGE SCALE GENOMIC DNA]</scope>
    <source>
        <strain evidence="2 3">DSM 44709</strain>
    </source>
</reference>
<name>A0AAE4AVQ5_9ACTN</name>
<dbReference type="RefSeq" id="WP_307235454.1">
    <property type="nucleotide sequence ID" value="NZ_JAUSUZ010000001.1"/>
</dbReference>
<evidence type="ECO:0000313" key="2">
    <source>
        <dbReference type="EMBL" id="MDQ0364219.1"/>
    </source>
</evidence>